<name>A0A1Z3MKW9_ALCFA</name>
<dbReference type="RefSeq" id="WP_086069974.1">
    <property type="nucleotide sequence ID" value="NZ_KY623659.1"/>
</dbReference>
<reference evidence="1" key="1">
    <citation type="submission" date="2017-02" db="EMBL/GenBank/DDBJ databases">
        <title>Emergence of VIM metallo-beta-lactamase producing Alcaligenes faecalis in GAZA, Palestine.</title>
        <authorList>
            <person name="Al Laham N."/>
            <person name="Chavda K."/>
            <person name="Cienfuegos V."/>
            <person name="Kreiswirth B."/>
            <person name="Chen L."/>
        </authorList>
    </citation>
    <scope>NUCLEOTIDE SEQUENCE</scope>
    <source>
        <strain evidence="1">GZAF1</strain>
        <plasmid evidence="1">pGZAF1_VIM</plasmid>
    </source>
</reference>
<keyword evidence="1" id="KW-0614">Plasmid</keyword>
<sequence>MVFIAKIMPDTSYGAMMDKQERWLIYDPLVGCEDQINALYAERMGDPSAFMVLSPDLASGFGITMVDRWKFNRFPIHEIHNGSNMDAHTLYCKVRVFIERPEWFSKFLSLDEAKEKLIEIGLATVVDFKSWARPTLIINPEYEASARAESFFF</sequence>
<proteinExistence type="predicted"/>
<evidence type="ECO:0000313" key="1">
    <source>
        <dbReference type="EMBL" id="ASD48452.1"/>
    </source>
</evidence>
<dbReference type="EMBL" id="KY623659">
    <property type="protein sequence ID" value="ASD48452.1"/>
    <property type="molecule type" value="Genomic_DNA"/>
</dbReference>
<protein>
    <submittedName>
        <fullName evidence="1">Uncharacterized protein</fullName>
    </submittedName>
</protein>
<geneLocation type="plasmid" evidence="1">
    <name>pGZAF1_VIM</name>
</geneLocation>
<dbReference type="AlphaFoldDB" id="A0A1Z3MKW9"/>
<accession>A0A1Z3MKW9</accession>
<organism evidence="1">
    <name type="scientific">Alcaligenes faecalis</name>
    <dbReference type="NCBI Taxonomy" id="511"/>
    <lineage>
        <taxon>Bacteria</taxon>
        <taxon>Pseudomonadati</taxon>
        <taxon>Pseudomonadota</taxon>
        <taxon>Betaproteobacteria</taxon>
        <taxon>Burkholderiales</taxon>
        <taxon>Alcaligenaceae</taxon>
        <taxon>Alcaligenes</taxon>
    </lineage>
</organism>